<gene>
    <name evidence="2" type="ORF">PLEPLA_LOCUS7148</name>
</gene>
<keyword evidence="3" id="KW-1185">Reference proteome</keyword>
<reference evidence="2" key="1">
    <citation type="submission" date="2020-03" db="EMBL/GenBank/DDBJ databases">
        <authorList>
            <person name="Weist P."/>
        </authorList>
    </citation>
    <scope>NUCLEOTIDE SEQUENCE</scope>
</reference>
<comment type="caution">
    <text evidence="2">The sequence shown here is derived from an EMBL/GenBank/DDBJ whole genome shotgun (WGS) entry which is preliminary data.</text>
</comment>
<evidence type="ECO:0000256" key="1">
    <source>
        <dbReference type="SAM" id="MobiDB-lite"/>
    </source>
</evidence>
<protein>
    <submittedName>
        <fullName evidence="2">Uncharacterized protein</fullName>
    </submittedName>
</protein>
<name>A0A9N7TUV1_PLEPL</name>
<evidence type="ECO:0000313" key="2">
    <source>
        <dbReference type="EMBL" id="CAB1419317.1"/>
    </source>
</evidence>
<dbReference type="EMBL" id="CADEAL010000380">
    <property type="protein sequence ID" value="CAB1419317.1"/>
    <property type="molecule type" value="Genomic_DNA"/>
</dbReference>
<sequence>MQLQARNLKVTGAQHEEEERRQGYLFRARAPNDVIVGCVVRGYHTTPLELDRQVIGERRERAGANPSRHWAKGGEACGDALDTSPATHREQHKLLSDNH</sequence>
<feature type="region of interest" description="Disordered" evidence="1">
    <location>
        <begin position="1"/>
        <end position="21"/>
    </location>
</feature>
<evidence type="ECO:0000313" key="3">
    <source>
        <dbReference type="Proteomes" id="UP001153269"/>
    </source>
</evidence>
<organism evidence="2 3">
    <name type="scientific">Pleuronectes platessa</name>
    <name type="common">European plaice</name>
    <dbReference type="NCBI Taxonomy" id="8262"/>
    <lineage>
        <taxon>Eukaryota</taxon>
        <taxon>Metazoa</taxon>
        <taxon>Chordata</taxon>
        <taxon>Craniata</taxon>
        <taxon>Vertebrata</taxon>
        <taxon>Euteleostomi</taxon>
        <taxon>Actinopterygii</taxon>
        <taxon>Neopterygii</taxon>
        <taxon>Teleostei</taxon>
        <taxon>Neoteleostei</taxon>
        <taxon>Acanthomorphata</taxon>
        <taxon>Carangaria</taxon>
        <taxon>Pleuronectiformes</taxon>
        <taxon>Pleuronectoidei</taxon>
        <taxon>Pleuronectidae</taxon>
        <taxon>Pleuronectes</taxon>
    </lineage>
</organism>
<dbReference type="AlphaFoldDB" id="A0A9N7TUV1"/>
<feature type="region of interest" description="Disordered" evidence="1">
    <location>
        <begin position="62"/>
        <end position="99"/>
    </location>
</feature>
<proteinExistence type="predicted"/>
<accession>A0A9N7TUV1</accession>
<dbReference type="Proteomes" id="UP001153269">
    <property type="component" value="Unassembled WGS sequence"/>
</dbReference>
<feature type="compositionally biased region" description="Basic and acidic residues" evidence="1">
    <location>
        <begin position="87"/>
        <end position="99"/>
    </location>
</feature>